<dbReference type="InterPro" id="IPR036390">
    <property type="entry name" value="WH_DNA-bd_sf"/>
</dbReference>
<reference evidence="1" key="2">
    <citation type="journal article" date="2014" name="ISME J.">
        <title>Microbial stratification in low pH oxic and suboxic macroscopic growths along an acid mine drainage.</title>
        <authorList>
            <person name="Mendez-Garcia C."/>
            <person name="Mesa V."/>
            <person name="Sprenger R.R."/>
            <person name="Richter M."/>
            <person name="Diez M.S."/>
            <person name="Solano J."/>
            <person name="Bargiela R."/>
            <person name="Golyshina O.V."/>
            <person name="Manteca A."/>
            <person name="Ramos J.L."/>
            <person name="Gallego J.R."/>
            <person name="Llorente I."/>
            <person name="Martins Dos Santos V.A."/>
            <person name="Jensen O.N."/>
            <person name="Pelaez A.I."/>
            <person name="Sanchez J."/>
            <person name="Ferrer M."/>
        </authorList>
    </citation>
    <scope>NUCLEOTIDE SEQUENCE</scope>
</reference>
<sequence>MAQPDRTSEDAPKPGWTFLTNHGHVLVCIAGDPGIRGRDIAARVGITERAAQAIVADLVGDGYVKRTRVGRRNHYEVNRDRPLRHPVEQPHSVGELLQIVAGLAIPRRRTPPPS</sequence>
<reference evidence="1" key="1">
    <citation type="submission" date="2013-08" db="EMBL/GenBank/DDBJ databases">
        <authorList>
            <person name="Mendez C."/>
            <person name="Richter M."/>
            <person name="Ferrer M."/>
            <person name="Sanchez J."/>
        </authorList>
    </citation>
    <scope>NUCLEOTIDE SEQUENCE</scope>
</reference>
<dbReference type="InterPro" id="IPR036388">
    <property type="entry name" value="WH-like_DNA-bd_sf"/>
</dbReference>
<dbReference type="InterPro" id="IPR011991">
    <property type="entry name" value="ArsR-like_HTH"/>
</dbReference>
<proteinExistence type="predicted"/>
<gene>
    <name evidence="1" type="ORF">B1B_12091</name>
</gene>
<dbReference type="SUPFAM" id="SSF46785">
    <property type="entry name" value="Winged helix' DNA-binding domain"/>
    <property type="match status" value="1"/>
</dbReference>
<dbReference type="Pfam" id="PF13412">
    <property type="entry name" value="HTH_24"/>
    <property type="match status" value="1"/>
</dbReference>
<dbReference type="EMBL" id="AUZY01007895">
    <property type="protein sequence ID" value="EQD48308.1"/>
    <property type="molecule type" value="Genomic_DNA"/>
</dbReference>
<organism evidence="1">
    <name type="scientific">mine drainage metagenome</name>
    <dbReference type="NCBI Taxonomy" id="410659"/>
    <lineage>
        <taxon>unclassified sequences</taxon>
        <taxon>metagenomes</taxon>
        <taxon>ecological metagenomes</taxon>
    </lineage>
</organism>
<dbReference type="AlphaFoldDB" id="T0ZUU5"/>
<name>T0ZUU5_9ZZZZ</name>
<evidence type="ECO:0000313" key="1">
    <source>
        <dbReference type="EMBL" id="EQD48308.1"/>
    </source>
</evidence>
<dbReference type="Gene3D" id="1.10.10.10">
    <property type="entry name" value="Winged helix-like DNA-binding domain superfamily/Winged helix DNA-binding domain"/>
    <property type="match status" value="1"/>
</dbReference>
<dbReference type="CDD" id="cd00090">
    <property type="entry name" value="HTH_ARSR"/>
    <property type="match status" value="1"/>
</dbReference>
<accession>T0ZUU5</accession>
<protein>
    <submittedName>
        <fullName evidence="1">Uncharacterized protein</fullName>
    </submittedName>
</protein>
<comment type="caution">
    <text evidence="1">The sequence shown here is derived from an EMBL/GenBank/DDBJ whole genome shotgun (WGS) entry which is preliminary data.</text>
</comment>